<dbReference type="InterPro" id="IPR001584">
    <property type="entry name" value="Integrase_cat-core"/>
</dbReference>
<dbReference type="InterPro" id="IPR054722">
    <property type="entry name" value="PolX-like_BBD"/>
</dbReference>
<dbReference type="PANTHER" id="PTHR11439">
    <property type="entry name" value="GAG-POL-RELATED RETROTRANSPOSON"/>
    <property type="match status" value="1"/>
</dbReference>
<evidence type="ECO:0000256" key="10">
    <source>
        <dbReference type="SAM" id="MobiDB-lite"/>
    </source>
</evidence>
<dbReference type="InterPro" id="IPR043502">
    <property type="entry name" value="DNA/RNA_pol_sf"/>
</dbReference>
<feature type="region of interest" description="Disordered" evidence="10">
    <location>
        <begin position="1053"/>
        <end position="1133"/>
    </location>
</feature>
<dbReference type="Proteomes" id="UP000536275">
    <property type="component" value="Unassembled WGS sequence"/>
</dbReference>
<evidence type="ECO:0000256" key="5">
    <source>
        <dbReference type="ARBA" id="ARBA00022750"/>
    </source>
</evidence>
<keyword evidence="6" id="KW-0694">RNA-binding</keyword>
<dbReference type="GO" id="GO:0003964">
    <property type="term" value="F:RNA-directed DNA polymerase activity"/>
    <property type="evidence" value="ECO:0007669"/>
    <property type="project" value="UniProtKB-KW"/>
</dbReference>
<dbReference type="Gene3D" id="3.30.420.10">
    <property type="entry name" value="Ribonuclease H-like superfamily/Ribonuclease H"/>
    <property type="match status" value="1"/>
</dbReference>
<evidence type="ECO:0000259" key="11">
    <source>
        <dbReference type="PROSITE" id="PS50994"/>
    </source>
</evidence>
<dbReference type="InterPro" id="IPR012337">
    <property type="entry name" value="RNaseH-like_sf"/>
</dbReference>
<keyword evidence="12" id="KW-0808">Transferase</keyword>
<dbReference type="GO" id="GO:0004190">
    <property type="term" value="F:aspartic-type endopeptidase activity"/>
    <property type="evidence" value="ECO:0007669"/>
    <property type="project" value="UniProtKB-KW"/>
</dbReference>
<comment type="subcellular location">
    <subcellularLocation>
        <location evidence="3">Cytoplasm</location>
    </subcellularLocation>
    <subcellularLocation>
        <location evidence="2">Nucleus</location>
    </subcellularLocation>
</comment>
<comment type="caution">
    <text evidence="12">The sequence shown here is derived from an EMBL/GenBank/DDBJ whole genome shotgun (WGS) entry which is preliminary data.</text>
</comment>
<feature type="compositionally biased region" description="Polar residues" evidence="10">
    <location>
        <begin position="1165"/>
        <end position="1184"/>
    </location>
</feature>
<evidence type="ECO:0000313" key="13">
    <source>
        <dbReference type="Proteomes" id="UP000536275"/>
    </source>
</evidence>
<feature type="compositionally biased region" description="Polar residues" evidence="10">
    <location>
        <begin position="1102"/>
        <end position="1112"/>
    </location>
</feature>
<dbReference type="Pfam" id="PF07727">
    <property type="entry name" value="RVT_2"/>
    <property type="match status" value="1"/>
</dbReference>
<keyword evidence="12" id="KW-0548">Nucleotidyltransferase</keyword>
<dbReference type="GO" id="GO:0005737">
    <property type="term" value="C:cytoplasm"/>
    <property type="evidence" value="ECO:0007669"/>
    <property type="project" value="UniProtKB-SubCell"/>
</dbReference>
<dbReference type="EMBL" id="JABWAD010000061">
    <property type="protein sequence ID" value="KAF6062556.1"/>
    <property type="molecule type" value="Genomic_DNA"/>
</dbReference>
<dbReference type="SUPFAM" id="SSF56672">
    <property type="entry name" value="DNA/RNA polymerases"/>
    <property type="match status" value="1"/>
</dbReference>
<keyword evidence="12" id="KW-0695">RNA-directed DNA polymerase</keyword>
<evidence type="ECO:0000256" key="3">
    <source>
        <dbReference type="ARBA" id="ARBA00004496"/>
    </source>
</evidence>
<keyword evidence="5" id="KW-0645">Protease</keyword>
<organism evidence="12 13">
    <name type="scientific">Candida albicans</name>
    <name type="common">Yeast</name>
    <dbReference type="NCBI Taxonomy" id="5476"/>
    <lineage>
        <taxon>Eukaryota</taxon>
        <taxon>Fungi</taxon>
        <taxon>Dikarya</taxon>
        <taxon>Ascomycota</taxon>
        <taxon>Saccharomycotina</taxon>
        <taxon>Pichiomycetes</taxon>
        <taxon>Debaryomycetaceae</taxon>
        <taxon>Candida/Lodderomyces clade</taxon>
        <taxon>Candida</taxon>
    </lineage>
</organism>
<evidence type="ECO:0000256" key="7">
    <source>
        <dbReference type="ARBA" id="ARBA00023242"/>
    </source>
</evidence>
<feature type="region of interest" description="Disordered" evidence="10">
    <location>
        <begin position="1157"/>
        <end position="1185"/>
    </location>
</feature>
<dbReference type="PROSITE" id="PS50994">
    <property type="entry name" value="INTEGRASE"/>
    <property type="match status" value="1"/>
</dbReference>
<evidence type="ECO:0000313" key="12">
    <source>
        <dbReference type="EMBL" id="KAF6062556.1"/>
    </source>
</evidence>
<feature type="compositionally biased region" description="Polar residues" evidence="10">
    <location>
        <begin position="1070"/>
        <end position="1079"/>
    </location>
</feature>
<proteinExistence type="predicted"/>
<evidence type="ECO:0000256" key="8">
    <source>
        <dbReference type="ARBA" id="ARBA00025590"/>
    </source>
</evidence>
<feature type="compositionally biased region" description="Basic residues" evidence="10">
    <location>
        <begin position="293"/>
        <end position="305"/>
    </location>
</feature>
<dbReference type="InterPro" id="IPR036397">
    <property type="entry name" value="RNaseH_sf"/>
</dbReference>
<comment type="function">
    <text evidence="8">Reverse transcriptase/ribonuclease H (RT) is a multifunctional enzyme that catalyzes the conversion of the retro-elements RNA genome into dsDNA within the VLP. The enzyme displays a DNA polymerase activity that can copy either DNA or RNA templates, and a ribonuclease H (RNase H) activity that cleaves the RNA strand of RNA-DNA heteroduplexes during plus-strand synthesis and hydrolyzes RNA primers. The conversion leads to a linear dsDNA copy of the retrotransposon that includes long terminal repeats (LTRs) at both ends.</text>
</comment>
<gene>
    <name evidence="12" type="ORF">FOB64_005624</name>
</gene>
<dbReference type="GO" id="GO:0015074">
    <property type="term" value="P:DNA integration"/>
    <property type="evidence" value="ECO:0007669"/>
    <property type="project" value="InterPro"/>
</dbReference>
<feature type="compositionally biased region" description="Polar residues" evidence="10">
    <location>
        <begin position="1014"/>
        <end position="1031"/>
    </location>
</feature>
<feature type="compositionally biased region" description="Basic and acidic residues" evidence="10">
    <location>
        <begin position="989"/>
        <end position="1013"/>
    </location>
</feature>
<feature type="region of interest" description="Disordered" evidence="10">
    <location>
        <begin position="273"/>
        <end position="313"/>
    </location>
</feature>
<dbReference type="InterPro" id="IPR013103">
    <property type="entry name" value="RVT_2"/>
</dbReference>
<reference evidence="12 13" key="1">
    <citation type="submission" date="2020-03" db="EMBL/GenBank/DDBJ databases">
        <title>FDA dAtabase for Regulatory Grade micrObial Sequences (FDA-ARGOS): Supporting development and validation of Infectious Disease Dx tests.</title>
        <authorList>
            <person name="Campos J."/>
            <person name="Goldberg B."/>
            <person name="Tallon L."/>
            <person name="Sadzewicz L."/>
            <person name="Vavikolanu K."/>
            <person name="Mehta A."/>
            <person name="Aluvathingal J."/>
            <person name="Nadendla S."/>
            <person name="Nandy P."/>
            <person name="Geyer C."/>
            <person name="Yan Y."/>
            <person name="Sichtig H."/>
        </authorList>
    </citation>
    <scope>NUCLEOTIDE SEQUENCE [LARGE SCALE GENOMIC DNA]</scope>
    <source>
        <strain evidence="12 13">FDAARGOS_656</strain>
    </source>
</reference>
<accession>A0A8H6F021</accession>
<dbReference type="GO" id="GO:0003723">
    <property type="term" value="F:RNA binding"/>
    <property type="evidence" value="ECO:0007669"/>
    <property type="project" value="UniProtKB-KW"/>
</dbReference>
<dbReference type="Pfam" id="PF22936">
    <property type="entry name" value="Pol_BBD"/>
    <property type="match status" value="1"/>
</dbReference>
<evidence type="ECO:0000256" key="9">
    <source>
        <dbReference type="ARBA" id="ARBA00025615"/>
    </source>
</evidence>
<keyword evidence="4" id="KW-0963">Cytoplasm</keyword>
<protein>
    <submittedName>
        <fullName evidence="12">Reverse transcriptase (RNA-dependent DNA polymerase) family protein</fullName>
    </submittedName>
</protein>
<dbReference type="GO" id="GO:0004523">
    <property type="term" value="F:RNA-DNA hybrid ribonuclease activity"/>
    <property type="evidence" value="ECO:0007669"/>
    <property type="project" value="UniProtKB-EC"/>
</dbReference>
<feature type="compositionally biased region" description="Basic and acidic residues" evidence="10">
    <location>
        <begin position="947"/>
        <end position="964"/>
    </location>
</feature>
<dbReference type="SUPFAM" id="SSF53098">
    <property type="entry name" value="Ribonuclease H-like"/>
    <property type="match status" value="1"/>
</dbReference>
<evidence type="ECO:0000256" key="2">
    <source>
        <dbReference type="ARBA" id="ARBA00004123"/>
    </source>
</evidence>
<evidence type="ECO:0000256" key="4">
    <source>
        <dbReference type="ARBA" id="ARBA00022490"/>
    </source>
</evidence>
<comment type="catalytic activity">
    <reaction evidence="1">
        <text>Endonucleolytic cleavage to 5'-phosphomonoester.</text>
        <dbReference type="EC" id="3.1.26.4"/>
    </reaction>
</comment>
<dbReference type="CDD" id="cd09272">
    <property type="entry name" value="RNase_HI_RT_Ty1"/>
    <property type="match status" value="1"/>
</dbReference>
<feature type="domain" description="Integrase catalytic" evidence="11">
    <location>
        <begin position="607"/>
        <end position="768"/>
    </location>
</feature>
<name>A0A8H6F021_CANAX</name>
<comment type="function">
    <text evidence="9">Integrase (IN) targets the VLP to the nucleus, where a subparticle preintegration complex (PIC) containing at least integrase and the newly synthesized dsDNA copy of the retrotransposon must transit the nuclear membrane. Once in the nucleus, integrase performs the integration of the dsDNA into the host genome.</text>
</comment>
<keyword evidence="5" id="KW-0064">Aspartyl protease</keyword>
<sequence>MSSAKNDDNEGKVMESVDQANAISKVDEHIKARFNMLFIKFNDLPKLAVGNQKSVDKWNEEFKYFHVAYPDVLEFLLDYNPKDKFKVKKVEGIYFTGWCLQMCLQSIFDRFRLIMISKLPKHLQKEANLIKAAYDAVTKSKDYTITSKILSKFVNVEHELVVCYNLPYLSQVEEKLEEILYNTSNVVDEYVRSLPNLIGQVLYFNHVKKSEALSLFLNIHASYYSKWIQADNDTSVLPSCSTIAEEMCDHPDYARLVDIPSNKYELNLIVSLPAPEKPKGKPEENSSEQSQKKNSKSRKRNKKHPKSDNDKGAASINCVMNIHNCSKTTFPVENSHSLNASLNVMNFKGLRFNKYLVYDTGATISVVNNKDILSNVKDATIEVSVADGATLEADCIGDLIIRVGIVSITLENTLYLPESSFNLVSLKQIEERGFNVLITKESVIVFNQNVAPTIIASRKNAADLYMGPQFSEESLECDFDYDGLADMLSNANQDDKDKSSMNEMSEYQEHDYSSRALINSLTEVDVLDVEISPYGVEQLLPTGDKNDIYNFHLMSNHMSIEKILLLQKYQGLVLHTSKESLQKIADCKVCLLSNAKQRSHNHHSERKASRRHERLHCDTLGPFRSENNKWYLTSVIDEHTGYIEGIITKDRKVKDLLIQRLKIWNNRFNDKVAYFRSDNAPEFPQPSDLAEFGIWRETIAAYSPELNGLAEVVNKLILQQIYRIVVTLGPQILKLIYYVIQYSITMINHTPRRSLKGQTPYGCYYQLSEGNFYRFPFAIDCVVTFSNAIEKNRYGVTSTKGAPSSIMGAVIGYASDCFSYYVLLKNMRCDIILSPNVRILRSYEVINSYLKNLSTTPMSHIVPMAEGIQGRQSGAQYEVRGTYVESEYDNTNDVMHMPKESYSVQPASFTLTTGNSSNEYVINDDPVQITIENPDDFSNPLQLTEESHDMVSEVKSDENPKPSLHELTPGDNPVSKPPQLGTETSVIGKSKEPITNHTKDAPSIQGRDHKRSESTAQVGLSHQPQTGTPASEESKLSGTDHFGVDVVKETVSEDWHTSDYPETSAEDEQQNPSLSANKNRVTEKIDEGENISFPGGDDDSVVINSNVEQSNVETEDAGNSPIQDEVSQEGRILNEQTDIVDTVAKVIENEKISPINSLDDHTELATDSGNDSNSTESDIQSKNEISPVINEKNTEIIQKHIESILADKRLDEFETYNVDEIENVINDDDIAEANPLPDENNDVQMNESFDNNHSMSRAKKKYTFEKEVNEKIAGTKHSLDTTDPREAIRVLNTGETKRIEPKKREVPITVKLNKRSQYKSPYVTRSGRTVINPKRYLHAVVNKIDYNDPGWIKSMNAELEKFRSKDVYEEVPIPTGVKPISMGWVHTEKIDSLKGVVRKSRCVVHGNRQKEKLDYDPFSVSSPVIDLVTIRLLTIIGCELGMTIQHLDVESAYLNASITHSNPIYVFPPKSVPLKKNHCWLLKRSVYGLKQSGFEWYHTIKRVLEDIGFNQVLHNDGLFHIEYEEGSVIYLGLYVDDILMVGSSQKVIDNFVDQLRDHFEVKVFGEISNYLGIEFRKTESGYILSQEKFLKKLLKDFKLDDSYGKNIPWIPNDKYEKVAIIRENVNPENDFEKVPNETLLDPDAKKLYQSGVGSLLWAATNTRPDISVVVNSLGSKSANPNVHDYEKLIYCLRYIKNSMGYHIEYKRNRLNIPPKSFVIECFSDASFAPGLDRKSISGTLIYVNGNLVQWATKKQTVIAQSSAACEMLALNYTMLKAIEIKNNLMDLGFEVGKIHCHQDNQAVIKVLRNNYCHPHRPIDICYKFLRQLINDKVFSISYVKTNDNYADCMTKCLSRAKFKAFVEGMIKRLDLEDNQTSIQNAITAE</sequence>
<keyword evidence="5" id="KW-0378">Hydrolase</keyword>
<keyword evidence="7" id="KW-0539">Nucleus</keyword>
<evidence type="ECO:0000256" key="6">
    <source>
        <dbReference type="ARBA" id="ARBA00022884"/>
    </source>
</evidence>
<feature type="region of interest" description="Disordered" evidence="10">
    <location>
        <begin position="947"/>
        <end position="1039"/>
    </location>
</feature>
<evidence type="ECO:0000256" key="1">
    <source>
        <dbReference type="ARBA" id="ARBA00000077"/>
    </source>
</evidence>
<dbReference type="GO" id="GO:0005634">
    <property type="term" value="C:nucleus"/>
    <property type="evidence" value="ECO:0007669"/>
    <property type="project" value="UniProtKB-SubCell"/>
</dbReference>
<dbReference type="PANTHER" id="PTHR11439:SF440">
    <property type="entry name" value="INTEGRASE CATALYTIC DOMAIN-CONTAINING PROTEIN"/>
    <property type="match status" value="1"/>
</dbReference>